<protein>
    <submittedName>
        <fullName evidence="1">Uncharacterized protein</fullName>
    </submittedName>
</protein>
<dbReference type="EMBL" id="CP060696">
    <property type="protein sequence ID" value="QNO18983.1"/>
    <property type="molecule type" value="Genomic_DNA"/>
</dbReference>
<dbReference type="AlphaFoldDB" id="A0A7G9WJX1"/>
<organism evidence="1 2">
    <name type="scientific">Caproicibacterium amylolyticum</name>
    <dbReference type="NCBI Taxonomy" id="2766537"/>
    <lineage>
        <taxon>Bacteria</taxon>
        <taxon>Bacillati</taxon>
        <taxon>Bacillota</taxon>
        <taxon>Clostridia</taxon>
        <taxon>Eubacteriales</taxon>
        <taxon>Oscillospiraceae</taxon>
        <taxon>Caproicibacterium</taxon>
    </lineage>
</organism>
<dbReference type="RefSeq" id="WP_212508053.1">
    <property type="nucleotide sequence ID" value="NZ_CP060696.1"/>
</dbReference>
<name>A0A7G9WJX1_9FIRM</name>
<dbReference type="KEGG" id="caml:H6X83_04995"/>
<sequence length="61" mass="7326">MMYLYGARDKITGKLVSNITNPRHKFWEKRGTCEKAIIRSRRKENLELVTFQLIEVKEEKK</sequence>
<accession>A0A7G9WJX1</accession>
<reference evidence="1 2" key="1">
    <citation type="submission" date="2020-08" db="EMBL/GenBank/DDBJ databases">
        <authorList>
            <person name="Ren C."/>
            <person name="Gu Y."/>
            <person name="Xu Y."/>
        </authorList>
    </citation>
    <scope>NUCLEOTIDE SEQUENCE [LARGE SCALE GENOMIC DNA]</scope>
    <source>
        <strain evidence="1 2">LBM18003</strain>
    </source>
</reference>
<keyword evidence="2" id="KW-1185">Reference proteome</keyword>
<evidence type="ECO:0000313" key="1">
    <source>
        <dbReference type="EMBL" id="QNO18983.1"/>
    </source>
</evidence>
<gene>
    <name evidence="1" type="ORF">H6X83_04995</name>
</gene>
<evidence type="ECO:0000313" key="2">
    <source>
        <dbReference type="Proteomes" id="UP000516046"/>
    </source>
</evidence>
<dbReference type="Proteomes" id="UP000516046">
    <property type="component" value="Chromosome"/>
</dbReference>
<proteinExistence type="predicted"/>